<dbReference type="GO" id="GO:0031123">
    <property type="term" value="P:RNA 3'-end processing"/>
    <property type="evidence" value="ECO:0007669"/>
    <property type="project" value="TreeGrafter"/>
</dbReference>
<dbReference type="PANTHER" id="PTHR12271">
    <property type="entry name" value="POLY A POLYMERASE CID PAP -RELATED"/>
    <property type="match status" value="1"/>
</dbReference>
<dbReference type="AlphaFoldDB" id="A0A9P0MIZ9"/>
<protein>
    <recommendedName>
        <fullName evidence="1">Poly(A) RNA polymerase mitochondrial-like central palm domain-containing protein</fullName>
    </recommendedName>
</protein>
<accession>A0A9P0MIZ9</accession>
<dbReference type="GO" id="GO:1990817">
    <property type="term" value="F:poly(A) RNA polymerase activity"/>
    <property type="evidence" value="ECO:0007669"/>
    <property type="project" value="TreeGrafter"/>
</dbReference>
<reference evidence="2" key="1">
    <citation type="submission" date="2022-03" db="EMBL/GenBank/DDBJ databases">
        <authorList>
            <person name="Sayadi A."/>
        </authorList>
    </citation>
    <scope>NUCLEOTIDE SEQUENCE</scope>
</reference>
<keyword evidence="3" id="KW-1185">Reference proteome</keyword>
<dbReference type="Pfam" id="PF22600">
    <property type="entry name" value="MTPAP-like_central"/>
    <property type="match status" value="1"/>
</dbReference>
<dbReference type="SUPFAM" id="SSF81301">
    <property type="entry name" value="Nucleotidyltransferase"/>
    <property type="match status" value="1"/>
</dbReference>
<dbReference type="EMBL" id="CAKOFQ010008393">
    <property type="protein sequence ID" value="CAH2013914.1"/>
    <property type="molecule type" value="Genomic_DNA"/>
</dbReference>
<dbReference type="Proteomes" id="UP001152888">
    <property type="component" value="Unassembled WGS sequence"/>
</dbReference>
<comment type="caution">
    <text evidence="2">The sequence shown here is derived from an EMBL/GenBank/DDBJ whole genome shotgun (WGS) entry which is preliminary data.</text>
</comment>
<gene>
    <name evidence="2" type="ORF">ACAOBT_LOCUS33756</name>
</gene>
<dbReference type="InterPro" id="IPR043519">
    <property type="entry name" value="NT_sf"/>
</dbReference>
<dbReference type="Gene3D" id="3.30.460.10">
    <property type="entry name" value="Beta Polymerase, domain 2"/>
    <property type="match status" value="1"/>
</dbReference>
<dbReference type="PANTHER" id="PTHR12271:SF133">
    <property type="entry name" value="POLY(A) RNA POLYMERASE, MITOCHONDRIAL"/>
    <property type="match status" value="1"/>
</dbReference>
<dbReference type="CDD" id="cd05402">
    <property type="entry name" value="NT_PAP_TUTase"/>
    <property type="match status" value="1"/>
</dbReference>
<dbReference type="OrthoDB" id="434989at2759"/>
<evidence type="ECO:0000259" key="1">
    <source>
        <dbReference type="Pfam" id="PF22600"/>
    </source>
</evidence>
<evidence type="ECO:0000313" key="3">
    <source>
        <dbReference type="Proteomes" id="UP001152888"/>
    </source>
</evidence>
<feature type="domain" description="Poly(A) RNA polymerase mitochondrial-like central palm" evidence="1">
    <location>
        <begin position="182"/>
        <end position="321"/>
    </location>
</feature>
<organism evidence="2 3">
    <name type="scientific">Acanthoscelides obtectus</name>
    <name type="common">Bean weevil</name>
    <name type="synonym">Bruchus obtectus</name>
    <dbReference type="NCBI Taxonomy" id="200917"/>
    <lineage>
        <taxon>Eukaryota</taxon>
        <taxon>Metazoa</taxon>
        <taxon>Ecdysozoa</taxon>
        <taxon>Arthropoda</taxon>
        <taxon>Hexapoda</taxon>
        <taxon>Insecta</taxon>
        <taxon>Pterygota</taxon>
        <taxon>Neoptera</taxon>
        <taxon>Endopterygota</taxon>
        <taxon>Coleoptera</taxon>
        <taxon>Polyphaga</taxon>
        <taxon>Cucujiformia</taxon>
        <taxon>Chrysomeloidea</taxon>
        <taxon>Chrysomelidae</taxon>
        <taxon>Bruchinae</taxon>
        <taxon>Bruchini</taxon>
        <taxon>Acanthoscelides</taxon>
    </lineage>
</organism>
<proteinExistence type="predicted"/>
<evidence type="ECO:0000313" key="2">
    <source>
        <dbReference type="EMBL" id="CAH2013914.1"/>
    </source>
</evidence>
<name>A0A9P0MIZ9_ACAOB</name>
<sequence>MFRTCSQRHIWKFRRLEILIKIQNTYFTSTSYFTDKTSSNFEHDRGGFIPFLQNVNLRRAEAKRSLLVQVQSPQSYKELNSYCSIFGTVKQMFHYSVGVEPLHFILVEFEEQSEVQNLLKNTSYVDETLIVPTYSHFLWFKAQNKKSPKVRQIDGAVLSIENGTRILSDHEIISSLRQCENISEQMKLLYSLTKLNYLGSRLRYLTVLQIDNMVSGMFPHAQAYPFGSSVNGYGKMGCDLDLVLRLVDKKSSEESRLMFHCKVSNGSERSTNQRHIEAFGDMIHLFLPGCVQVRRIVQARIPIIKYHQQLTDVECDLSIGNM</sequence>
<dbReference type="InterPro" id="IPR054708">
    <property type="entry name" value="MTPAP-like_central"/>
</dbReference>